<name>A0A6J7Q813_9ZZZZ</name>
<dbReference type="PANTHER" id="PTHR18964">
    <property type="entry name" value="ROK (REPRESSOR, ORF, KINASE) FAMILY"/>
    <property type="match status" value="1"/>
</dbReference>
<dbReference type="AlphaFoldDB" id="A0A6J7Q813"/>
<proteinExistence type="predicted"/>
<dbReference type="EMBL" id="CAFBPH010000086">
    <property type="protein sequence ID" value="CAB5012349.1"/>
    <property type="molecule type" value="Genomic_DNA"/>
</dbReference>
<dbReference type="EMBL" id="CAFABD010000004">
    <property type="protein sequence ID" value="CAB4816106.1"/>
    <property type="molecule type" value="Genomic_DNA"/>
</dbReference>
<evidence type="ECO:0000313" key="3">
    <source>
        <dbReference type="EMBL" id="CAB5012349.1"/>
    </source>
</evidence>
<protein>
    <submittedName>
        <fullName evidence="3">Unannotated protein</fullName>
    </submittedName>
</protein>
<dbReference type="EMBL" id="CAEZSM010000052">
    <property type="protein sequence ID" value="CAB4542268.1"/>
    <property type="molecule type" value="Genomic_DNA"/>
</dbReference>
<dbReference type="SUPFAM" id="SSF53067">
    <property type="entry name" value="Actin-like ATPase domain"/>
    <property type="match status" value="1"/>
</dbReference>
<dbReference type="Pfam" id="PF00480">
    <property type="entry name" value="ROK"/>
    <property type="match status" value="1"/>
</dbReference>
<accession>A0A6J7Q813</accession>
<evidence type="ECO:0000313" key="1">
    <source>
        <dbReference type="EMBL" id="CAB4542268.1"/>
    </source>
</evidence>
<reference evidence="3" key="1">
    <citation type="submission" date="2020-05" db="EMBL/GenBank/DDBJ databases">
        <authorList>
            <person name="Chiriac C."/>
            <person name="Salcher M."/>
            <person name="Ghai R."/>
            <person name="Kavagutti S V."/>
        </authorList>
    </citation>
    <scope>NUCLEOTIDE SEQUENCE</scope>
</reference>
<dbReference type="InterPro" id="IPR043129">
    <property type="entry name" value="ATPase_NBD"/>
</dbReference>
<organism evidence="3">
    <name type="scientific">freshwater metagenome</name>
    <dbReference type="NCBI Taxonomy" id="449393"/>
    <lineage>
        <taxon>unclassified sequences</taxon>
        <taxon>metagenomes</taxon>
        <taxon>ecological metagenomes</taxon>
    </lineage>
</organism>
<dbReference type="InterPro" id="IPR000600">
    <property type="entry name" value="ROK"/>
</dbReference>
<gene>
    <name evidence="1" type="ORF">UFOPK1438_00535</name>
    <name evidence="2" type="ORF">UFOPK3166_00062</name>
    <name evidence="3" type="ORF">UFOPK4087_00508</name>
</gene>
<dbReference type="PANTHER" id="PTHR18964:SF149">
    <property type="entry name" value="BIFUNCTIONAL UDP-N-ACETYLGLUCOSAMINE 2-EPIMERASE_N-ACETYLMANNOSAMINE KINASE"/>
    <property type="match status" value="1"/>
</dbReference>
<evidence type="ECO:0000313" key="2">
    <source>
        <dbReference type="EMBL" id="CAB4816106.1"/>
    </source>
</evidence>
<sequence>MKLVAAIDVGGTSIKGALVDPDLHIIATANAPTPQNDVEGSKTVKVISELLSKLASPGEIKAVGLAVPGALDETNGISRWSGNLGWKNLPIRDLLAREIKIPVAFGHDVRTGALAELRNGAAKGLNNAIFIPIGTGIAAALIIDGQIRSSNGFAGEIGHVNVGGEFNCVCGKKGCLEAAASALSITNAYAQASGKTGTSSEEIATLSQNGDAIAQKIWENAMASIATACQMLITVLAPEVIIFGGGLSQSGNLLIDPIAKSLGESLTFQKVPQLVIAHYGAQAGTIGCAMLALDLLPNGGN</sequence>
<dbReference type="Gene3D" id="3.30.420.40">
    <property type="match status" value="2"/>
</dbReference>